<dbReference type="EMBL" id="CM041550">
    <property type="protein sequence ID" value="KAI3355727.1"/>
    <property type="molecule type" value="Genomic_DNA"/>
</dbReference>
<comment type="caution">
    <text evidence="1">The sequence shown here is derived from an EMBL/GenBank/DDBJ whole genome shotgun (WGS) entry which is preliminary data.</text>
</comment>
<gene>
    <name evidence="1" type="ORF">L3Q82_004313</name>
</gene>
<evidence type="ECO:0000313" key="2">
    <source>
        <dbReference type="Proteomes" id="UP000831701"/>
    </source>
</evidence>
<name>A0ACB8VJD1_9TELE</name>
<reference evidence="1" key="1">
    <citation type="submission" date="2022-04" db="EMBL/GenBank/DDBJ databases">
        <title>Jade perch genome.</title>
        <authorList>
            <person name="Chao B."/>
        </authorList>
    </citation>
    <scope>NUCLEOTIDE SEQUENCE</scope>
    <source>
        <strain evidence="1">CB-2022</strain>
    </source>
</reference>
<organism evidence="1 2">
    <name type="scientific">Scortum barcoo</name>
    <name type="common">barcoo grunter</name>
    <dbReference type="NCBI Taxonomy" id="214431"/>
    <lineage>
        <taxon>Eukaryota</taxon>
        <taxon>Metazoa</taxon>
        <taxon>Chordata</taxon>
        <taxon>Craniata</taxon>
        <taxon>Vertebrata</taxon>
        <taxon>Euteleostomi</taxon>
        <taxon>Actinopterygii</taxon>
        <taxon>Neopterygii</taxon>
        <taxon>Teleostei</taxon>
        <taxon>Neoteleostei</taxon>
        <taxon>Acanthomorphata</taxon>
        <taxon>Eupercaria</taxon>
        <taxon>Centrarchiformes</taxon>
        <taxon>Terapontoidei</taxon>
        <taxon>Terapontidae</taxon>
        <taxon>Scortum</taxon>
    </lineage>
</organism>
<sequence>MKLLVYALCLCLVLALADHHEPHGNDHGHKQGNDKGHAHGNDHGHAHGNDHGHAHGNDRGHAHGNDRGHAHGNDRGHAHGNDRGHKHAVLDRCEGLEMDAVAVNEEGIPYFFKGDHLFKGFHGKAELSNASFTELDDHHHLGHVDAAFRMHYEDSPSDHDHIFFFLDHKVFSYYQHKLEVGYPKDISEVFPGIPNHLDAAVECPHPECDADSVIFFKGDNIYHYNVKTKAVDEKEFKSMPNCTSAFRFMEHYYCFHGHMFSKFDPKTGEVHGRYPKEARDYFMRCSKFSEESDHVERERCSRVHLDAITSDNAGNLYAFRGHHFLRKDAGNDTLKADTIEHAFKELHSEVDAVFTYENHLYMIKDGQVFLYKVGEPHTHLDGYPKPLREELGIEGPIDAAFVCEDHHIAHIIKGQNLYDVELKATPRTAGNKRPIGIFKKVDTAMCDATGVKVIVGNHFYHFESPMAFVAARSLPEQHRLAACLDFALLLPLLPCCEQSPTPSLPKVTTTSTSPPITSSSPVSL</sequence>
<dbReference type="Proteomes" id="UP000831701">
    <property type="component" value="Chromosome 20"/>
</dbReference>
<keyword evidence="2" id="KW-1185">Reference proteome</keyword>
<evidence type="ECO:0000313" key="1">
    <source>
        <dbReference type="EMBL" id="KAI3355727.1"/>
    </source>
</evidence>
<proteinExistence type="predicted"/>
<accession>A0ACB8VJD1</accession>
<protein>
    <submittedName>
        <fullName evidence="1">Uncharacterized protein</fullName>
    </submittedName>
</protein>